<accession>A0A4P7PQ99</accession>
<name>A0A4P7PQ99_9FLAO</name>
<organism evidence="1 2">
    <name type="scientific">Flavobacterium sangjuense</name>
    <dbReference type="NCBI Taxonomy" id="2518177"/>
    <lineage>
        <taxon>Bacteria</taxon>
        <taxon>Pseudomonadati</taxon>
        <taxon>Bacteroidota</taxon>
        <taxon>Flavobacteriia</taxon>
        <taxon>Flavobacteriales</taxon>
        <taxon>Flavobacteriaceae</taxon>
        <taxon>Flavobacterium</taxon>
    </lineage>
</organism>
<reference evidence="1 2" key="1">
    <citation type="submission" date="2019-04" db="EMBL/GenBank/DDBJ databases">
        <title>Flavobacterium sp. GS03.</title>
        <authorList>
            <person name="Kim H."/>
        </authorList>
    </citation>
    <scope>NUCLEOTIDE SEQUENCE [LARGE SCALE GENOMIC DNA]</scope>
    <source>
        <strain evidence="1 2">GS03</strain>
    </source>
</reference>
<sequence length="39" mass="4457">MGYLLIFFKTKNSHKVRVSFVKNFTYATATDLSITTCPL</sequence>
<dbReference type="Proteomes" id="UP000296862">
    <property type="component" value="Chromosome"/>
</dbReference>
<dbReference type="EMBL" id="CP038810">
    <property type="protein sequence ID" value="QBZ96951.1"/>
    <property type="molecule type" value="Genomic_DNA"/>
</dbReference>
<keyword evidence="2" id="KW-1185">Reference proteome</keyword>
<dbReference type="AlphaFoldDB" id="A0A4P7PQ99"/>
<evidence type="ECO:0000313" key="2">
    <source>
        <dbReference type="Proteomes" id="UP000296862"/>
    </source>
</evidence>
<dbReference type="KEGG" id="fsn:GS03_00435"/>
<proteinExistence type="predicted"/>
<protein>
    <submittedName>
        <fullName evidence="1">Uncharacterized protein</fullName>
    </submittedName>
</protein>
<gene>
    <name evidence="1" type="ORF">GS03_00435</name>
</gene>
<evidence type="ECO:0000313" key="1">
    <source>
        <dbReference type="EMBL" id="QBZ96951.1"/>
    </source>
</evidence>